<dbReference type="EMBL" id="LR824539">
    <property type="protein sequence ID" value="CAH1646658.1"/>
    <property type="molecule type" value="Genomic_DNA"/>
</dbReference>
<name>A0A9P0N6C3_SPOLI</name>
<feature type="non-terminal residue" evidence="1">
    <location>
        <position position="1"/>
    </location>
</feature>
<dbReference type="AlphaFoldDB" id="A0A9P0N6C3"/>
<accession>A0A9P0N6C3</accession>
<feature type="non-terminal residue" evidence="1">
    <location>
        <position position="182"/>
    </location>
</feature>
<evidence type="ECO:0000313" key="2">
    <source>
        <dbReference type="Proteomes" id="UP001153321"/>
    </source>
</evidence>
<sequence length="182" mass="20163">MPRVAISLRLCVGVETQIGTKCSRTHFSALNVELSSICECVALRSSIITGGSMSFNIATMCCHILYFMTLLPSSNSRPTFYSPCLVGSQHTHSEYTPLLPHMDEGVLGTAMQGAGCLSRLTFSWVDPLLQKGLENKLNDPEELFDIPAKYCCSYVGARMDRSLIGNVDNYQQYEEVPHEPFI</sequence>
<dbReference type="Proteomes" id="UP001153321">
    <property type="component" value="Chromosome 8"/>
</dbReference>
<protein>
    <submittedName>
        <fullName evidence="1">Uncharacterized protein</fullName>
    </submittedName>
</protein>
<keyword evidence="2" id="KW-1185">Reference proteome</keyword>
<gene>
    <name evidence="1" type="ORF">SPLIT_LOCUS12009</name>
</gene>
<organism evidence="1 2">
    <name type="scientific">Spodoptera littoralis</name>
    <name type="common">Egyptian cotton leafworm</name>
    <dbReference type="NCBI Taxonomy" id="7109"/>
    <lineage>
        <taxon>Eukaryota</taxon>
        <taxon>Metazoa</taxon>
        <taxon>Ecdysozoa</taxon>
        <taxon>Arthropoda</taxon>
        <taxon>Hexapoda</taxon>
        <taxon>Insecta</taxon>
        <taxon>Pterygota</taxon>
        <taxon>Neoptera</taxon>
        <taxon>Endopterygota</taxon>
        <taxon>Lepidoptera</taxon>
        <taxon>Glossata</taxon>
        <taxon>Ditrysia</taxon>
        <taxon>Noctuoidea</taxon>
        <taxon>Noctuidae</taxon>
        <taxon>Amphipyrinae</taxon>
        <taxon>Spodoptera</taxon>
    </lineage>
</organism>
<proteinExistence type="predicted"/>
<reference evidence="1" key="1">
    <citation type="submission" date="2022-02" db="EMBL/GenBank/DDBJ databases">
        <authorList>
            <person name="King R."/>
        </authorList>
    </citation>
    <scope>NUCLEOTIDE SEQUENCE</scope>
</reference>
<evidence type="ECO:0000313" key="1">
    <source>
        <dbReference type="EMBL" id="CAH1646658.1"/>
    </source>
</evidence>